<dbReference type="Proteomes" id="UP000194565">
    <property type="component" value="Unassembled WGS sequence"/>
</dbReference>
<dbReference type="RefSeq" id="WP_086641652.1">
    <property type="nucleotide sequence ID" value="NZ_JOMM01000044.1"/>
</dbReference>
<dbReference type="GO" id="GO:0010181">
    <property type="term" value="F:FMN binding"/>
    <property type="evidence" value="ECO:0007669"/>
    <property type="project" value="InterPro"/>
</dbReference>
<gene>
    <name evidence="3" type="ORF">HC62_12895</name>
</gene>
<dbReference type="SUPFAM" id="SSF50475">
    <property type="entry name" value="FMN-binding split barrel"/>
    <property type="match status" value="1"/>
</dbReference>
<evidence type="ECO:0000313" key="3">
    <source>
        <dbReference type="EMBL" id="OUI84774.1"/>
    </source>
</evidence>
<comment type="caution">
    <text evidence="3">The sequence shown here is derived from an EMBL/GenBank/DDBJ whole genome shotgun (WGS) entry which is preliminary data.</text>
</comment>
<dbReference type="InterPro" id="IPR012349">
    <property type="entry name" value="Split_barrel_FMN-bd"/>
</dbReference>
<reference evidence="3 4" key="1">
    <citation type="submission" date="2014-06" db="EMBL/GenBank/DDBJ databases">
        <authorList>
            <person name="Ju J."/>
            <person name="Zhang J."/>
        </authorList>
    </citation>
    <scope>NUCLEOTIDE SEQUENCE [LARGE SCALE GENOMIC DNA]</scope>
    <source>
        <strain evidence="3">DmW_042</strain>
    </source>
</reference>
<proteinExistence type="predicted"/>
<dbReference type="EMBL" id="JOMM01000044">
    <property type="protein sequence ID" value="OUI84774.1"/>
    <property type="molecule type" value="Genomic_DNA"/>
</dbReference>
<dbReference type="Gene3D" id="2.30.110.10">
    <property type="entry name" value="Electron Transport, Fmn-binding Protein, Chain A"/>
    <property type="match status" value="1"/>
</dbReference>
<dbReference type="PANTHER" id="PTHR30466">
    <property type="entry name" value="FLAVIN REDUCTASE"/>
    <property type="match status" value="1"/>
</dbReference>
<evidence type="ECO:0000256" key="1">
    <source>
        <dbReference type="ARBA" id="ARBA00023002"/>
    </source>
</evidence>
<dbReference type="GO" id="GO:0006208">
    <property type="term" value="P:pyrimidine nucleobase catabolic process"/>
    <property type="evidence" value="ECO:0007669"/>
    <property type="project" value="TreeGrafter"/>
</dbReference>
<name>A0A252A5A3_9PROT</name>
<dbReference type="SMART" id="SM00903">
    <property type="entry name" value="Flavin_Reduct"/>
    <property type="match status" value="1"/>
</dbReference>
<dbReference type="Pfam" id="PF01613">
    <property type="entry name" value="Flavin_Reduct"/>
    <property type="match status" value="1"/>
</dbReference>
<dbReference type="AlphaFoldDB" id="A0A252A5A3"/>
<sequence>MIDQTIFREAMSHVGSAVSIITTDGKAGRAGMTVSAVCSVTDSPPTLLVCINRSSRSHDIFLRNGVLCVNILNAAHQELSGLFASKADQETRFLQAVWHRRVTGAPALEDAVVSFDCRIESITDIGTHSVIFSAIQDIEIRHGSPALVYFRRGYHALGTS</sequence>
<dbReference type="InterPro" id="IPR002563">
    <property type="entry name" value="Flavin_Rdtase-like_dom"/>
</dbReference>
<dbReference type="PANTHER" id="PTHR30466:SF1">
    <property type="entry name" value="FMN REDUCTASE (NADH) RUTF"/>
    <property type="match status" value="1"/>
</dbReference>
<evidence type="ECO:0000259" key="2">
    <source>
        <dbReference type="SMART" id="SM00903"/>
    </source>
</evidence>
<organism evidence="3 4">
    <name type="scientific">Acetobacter tropicalis</name>
    <dbReference type="NCBI Taxonomy" id="104102"/>
    <lineage>
        <taxon>Bacteria</taxon>
        <taxon>Pseudomonadati</taxon>
        <taxon>Pseudomonadota</taxon>
        <taxon>Alphaproteobacteria</taxon>
        <taxon>Acetobacterales</taxon>
        <taxon>Acetobacteraceae</taxon>
        <taxon>Acetobacter</taxon>
    </lineage>
</organism>
<evidence type="ECO:0000313" key="4">
    <source>
        <dbReference type="Proteomes" id="UP000194565"/>
    </source>
</evidence>
<keyword evidence="1" id="KW-0560">Oxidoreductase</keyword>
<dbReference type="GO" id="GO:0042602">
    <property type="term" value="F:riboflavin reductase (NADPH) activity"/>
    <property type="evidence" value="ECO:0007669"/>
    <property type="project" value="TreeGrafter"/>
</dbReference>
<feature type="domain" description="Flavin reductase like" evidence="2">
    <location>
        <begin position="11"/>
        <end position="156"/>
    </location>
</feature>
<dbReference type="InterPro" id="IPR050268">
    <property type="entry name" value="NADH-dep_flavin_reductase"/>
</dbReference>
<protein>
    <recommendedName>
        <fullName evidence="2">Flavin reductase like domain-containing protein</fullName>
    </recommendedName>
</protein>
<accession>A0A252A5A3</accession>